<evidence type="ECO:0000313" key="1">
    <source>
        <dbReference type="EMBL" id="KAF1913632.1"/>
    </source>
</evidence>
<protein>
    <submittedName>
        <fullName evidence="1">Uncharacterized protein</fullName>
    </submittedName>
</protein>
<dbReference type="AlphaFoldDB" id="A0A6A5QE49"/>
<name>A0A6A5QE49_AMPQU</name>
<reference evidence="1" key="1">
    <citation type="journal article" date="2020" name="Stud. Mycol.">
        <title>101 Dothideomycetes genomes: a test case for predicting lifestyles and emergence of pathogens.</title>
        <authorList>
            <person name="Haridas S."/>
            <person name="Albert R."/>
            <person name="Binder M."/>
            <person name="Bloem J."/>
            <person name="Labutti K."/>
            <person name="Salamov A."/>
            <person name="Andreopoulos B."/>
            <person name="Baker S."/>
            <person name="Barry K."/>
            <person name="Bills G."/>
            <person name="Bluhm B."/>
            <person name="Cannon C."/>
            <person name="Castanera R."/>
            <person name="Culley D."/>
            <person name="Daum C."/>
            <person name="Ezra D."/>
            <person name="Gonzalez J."/>
            <person name="Henrissat B."/>
            <person name="Kuo A."/>
            <person name="Liang C."/>
            <person name="Lipzen A."/>
            <person name="Lutzoni F."/>
            <person name="Magnuson J."/>
            <person name="Mondo S."/>
            <person name="Nolan M."/>
            <person name="Ohm R."/>
            <person name="Pangilinan J."/>
            <person name="Park H.-J."/>
            <person name="Ramirez L."/>
            <person name="Alfaro M."/>
            <person name="Sun H."/>
            <person name="Tritt A."/>
            <person name="Yoshinaga Y."/>
            <person name="Zwiers L.-H."/>
            <person name="Turgeon B."/>
            <person name="Goodwin S."/>
            <person name="Spatafora J."/>
            <person name="Crous P."/>
            <person name="Grigoriev I."/>
        </authorList>
    </citation>
    <scope>NUCLEOTIDE SEQUENCE</scope>
    <source>
        <strain evidence="1">HMLAC05119</strain>
    </source>
</reference>
<sequence>MYMPKPAPGASLYDGPRHCAFMPHDSADMHEMGFRAVAANRLIGLPAHARPRSYPSGMRRWELATWVAATDGTRTNRRVTSLYSLTTQLFCVVGHGRQTSRCSHNQCIPCTCSIARDTHHPPSPLSSPRAILAMYLKQSQGHGSGRARMALLERPIGVRKRSLQCVANAAPACKTTQL</sequence>
<dbReference type="Proteomes" id="UP000800096">
    <property type="component" value="Unassembled WGS sequence"/>
</dbReference>
<organism evidence="1 2">
    <name type="scientific">Ampelomyces quisqualis</name>
    <name type="common">Powdery mildew agent</name>
    <dbReference type="NCBI Taxonomy" id="50730"/>
    <lineage>
        <taxon>Eukaryota</taxon>
        <taxon>Fungi</taxon>
        <taxon>Dikarya</taxon>
        <taxon>Ascomycota</taxon>
        <taxon>Pezizomycotina</taxon>
        <taxon>Dothideomycetes</taxon>
        <taxon>Pleosporomycetidae</taxon>
        <taxon>Pleosporales</taxon>
        <taxon>Pleosporineae</taxon>
        <taxon>Phaeosphaeriaceae</taxon>
        <taxon>Ampelomyces</taxon>
    </lineage>
</organism>
<dbReference type="EMBL" id="ML979138">
    <property type="protein sequence ID" value="KAF1913632.1"/>
    <property type="molecule type" value="Genomic_DNA"/>
</dbReference>
<evidence type="ECO:0000313" key="2">
    <source>
        <dbReference type="Proteomes" id="UP000800096"/>
    </source>
</evidence>
<accession>A0A6A5QE49</accession>
<keyword evidence="2" id="KW-1185">Reference proteome</keyword>
<proteinExistence type="predicted"/>
<gene>
    <name evidence="1" type="ORF">BDU57DRAFT_317090</name>
</gene>